<protein>
    <submittedName>
        <fullName evidence="3">Uncharacterized protein</fullName>
    </submittedName>
</protein>
<evidence type="ECO:0000313" key="3">
    <source>
        <dbReference type="EMBL" id="WOC14319.1"/>
    </source>
</evidence>
<keyword evidence="2" id="KW-1133">Transmembrane helix</keyword>
<feature type="region of interest" description="Disordered" evidence="1">
    <location>
        <begin position="88"/>
        <end position="131"/>
    </location>
</feature>
<evidence type="ECO:0000256" key="1">
    <source>
        <dbReference type="SAM" id="MobiDB-lite"/>
    </source>
</evidence>
<reference evidence="3" key="1">
    <citation type="submission" date="2023-06" db="EMBL/GenBank/DDBJ databases">
        <title>Gordonia sp. nov. and Pseudochrobactrum sp. nov., two species isolated from the burying beetle Nicrophorus vespilloides.</title>
        <authorList>
            <person name="Poehlein A."/>
            <person name="Guzman J."/>
            <person name="Daniel R."/>
            <person name="Vilcinskas A."/>
        </authorList>
    </citation>
    <scope>NUCLEOTIDE SEQUENCE</scope>
    <source>
        <strain evidence="3">MP11Mi</strain>
    </source>
</reference>
<dbReference type="RefSeq" id="WP_420040070.1">
    <property type="nucleotide sequence ID" value="NZ_CP128986.1"/>
</dbReference>
<name>A0AA97D073_9ACTN</name>
<feature type="compositionally biased region" description="Basic and acidic residues" evidence="1">
    <location>
        <begin position="101"/>
        <end position="116"/>
    </location>
</feature>
<keyword evidence="2" id="KW-0812">Transmembrane</keyword>
<feature type="region of interest" description="Disordered" evidence="1">
    <location>
        <begin position="29"/>
        <end position="57"/>
    </location>
</feature>
<feature type="transmembrane region" description="Helical" evidence="2">
    <location>
        <begin position="62"/>
        <end position="82"/>
    </location>
</feature>
<gene>
    <name evidence="3" type="ORF">MP11Mi_34340</name>
</gene>
<evidence type="ECO:0000256" key="2">
    <source>
        <dbReference type="SAM" id="Phobius"/>
    </source>
</evidence>
<sequence>MSEERYFDEHGNELTPEEVAALGDYEIVEEVEASPAAQQPAAETPAPSGSAPAEQRGRVPKALLAGAAAVVVLIGGGVAYGMQSLGQQNTAQDVKQNVAEKSSEVKAAVEDKKEEVLPEPSAEPETVRTGTRVTVTGAACLDPAAAQWDGEGAEPEFRLRRESAAKLPASITTLVKKRHRDRPSELSITQPKAGRLGVYASDSAGIYSRANVSIVGGVPVVLSSEPTPRVGKDAGECPTLARATTYAVVDGSKEKSVEILASKSVGDVMYGVTDGEVIELVLERVDEPESDGGDEPVESEPEPAQEEPAAEDEK</sequence>
<feature type="compositionally biased region" description="Acidic residues" evidence="1">
    <location>
        <begin position="288"/>
        <end position="314"/>
    </location>
</feature>
<organism evidence="3">
    <name type="scientific">Gordonia sp. MP11Mi</name>
    <dbReference type="NCBI Taxonomy" id="3022769"/>
    <lineage>
        <taxon>Bacteria</taxon>
        <taxon>Bacillati</taxon>
        <taxon>Actinomycetota</taxon>
        <taxon>Actinomycetes</taxon>
        <taxon>Mycobacteriales</taxon>
        <taxon>Gordoniaceae</taxon>
        <taxon>Gordonia</taxon>
    </lineage>
</organism>
<dbReference type="EMBL" id="CP128986">
    <property type="protein sequence ID" value="WOC14319.1"/>
    <property type="molecule type" value="Genomic_DNA"/>
</dbReference>
<feature type="compositionally biased region" description="Low complexity" evidence="1">
    <location>
        <begin position="33"/>
        <end position="48"/>
    </location>
</feature>
<proteinExistence type="predicted"/>
<feature type="region of interest" description="Disordered" evidence="1">
    <location>
        <begin position="284"/>
        <end position="314"/>
    </location>
</feature>
<accession>A0AA97D073</accession>
<keyword evidence="2" id="KW-0472">Membrane</keyword>
<dbReference type="AlphaFoldDB" id="A0AA97D073"/>